<evidence type="ECO:0000256" key="4">
    <source>
        <dbReference type="ARBA" id="ARBA00022692"/>
    </source>
</evidence>
<dbReference type="InterPro" id="IPR009328">
    <property type="entry name" value="DUF986"/>
</dbReference>
<protein>
    <recommendedName>
        <fullName evidence="7">UPF0266 membrane protein HMPREF1052_0636</fullName>
    </recommendedName>
</protein>
<evidence type="ECO:0000313" key="9">
    <source>
        <dbReference type="Proteomes" id="UP000006457"/>
    </source>
</evidence>
<name>I3D7W1_9PAST</name>
<feature type="transmembrane region" description="Helical" evidence="7">
    <location>
        <begin position="66"/>
        <end position="87"/>
    </location>
</feature>
<dbReference type="GO" id="GO:0005886">
    <property type="term" value="C:plasma membrane"/>
    <property type="evidence" value="ECO:0007669"/>
    <property type="project" value="UniProtKB-SubCell"/>
</dbReference>
<dbReference type="PATRIC" id="fig|1095749.3.peg.1934"/>
<dbReference type="NCBIfam" id="NF002791">
    <property type="entry name" value="PRK02913.1"/>
    <property type="match status" value="1"/>
</dbReference>
<gene>
    <name evidence="8" type="ORF">HMPREF1052_0636</name>
</gene>
<dbReference type="eggNOG" id="COG4811">
    <property type="taxonomic scope" value="Bacteria"/>
</dbReference>
<evidence type="ECO:0000313" key="8">
    <source>
        <dbReference type="EMBL" id="EIJ67804.1"/>
    </source>
</evidence>
<feature type="transmembrane region" description="Helical" evidence="7">
    <location>
        <begin position="5"/>
        <end position="22"/>
    </location>
</feature>
<keyword evidence="3 7" id="KW-1003">Cell membrane</keyword>
<organism evidence="8 9">
    <name type="scientific">Pasteurella bettyae CCUG 2042</name>
    <dbReference type="NCBI Taxonomy" id="1095749"/>
    <lineage>
        <taxon>Bacteria</taxon>
        <taxon>Pseudomonadati</taxon>
        <taxon>Pseudomonadota</taxon>
        <taxon>Gammaproteobacteria</taxon>
        <taxon>Pasteurellales</taxon>
        <taxon>Pasteurellaceae</taxon>
        <taxon>Pasteurella</taxon>
    </lineage>
</organism>
<evidence type="ECO:0000256" key="1">
    <source>
        <dbReference type="ARBA" id="ARBA00004651"/>
    </source>
</evidence>
<reference evidence="8 9" key="1">
    <citation type="submission" date="2012-03" db="EMBL/GenBank/DDBJ databases">
        <authorList>
            <person name="Harkins D.M."/>
            <person name="Madupu R."/>
            <person name="Durkin A.S."/>
            <person name="Torralba M."/>
            <person name="Methe B."/>
            <person name="Sutton G.G."/>
            <person name="Nelson K.E."/>
        </authorList>
    </citation>
    <scope>NUCLEOTIDE SEQUENCE [LARGE SCALE GENOMIC DNA]</scope>
    <source>
        <strain evidence="8 9">CCUG 2042</strain>
    </source>
</reference>
<dbReference type="Pfam" id="PF06173">
    <property type="entry name" value="DUF986"/>
    <property type="match status" value="1"/>
</dbReference>
<comment type="caution">
    <text evidence="8">The sequence shown here is derived from an EMBL/GenBank/DDBJ whole genome shotgun (WGS) entry which is preliminary data.</text>
</comment>
<comment type="subcellular location">
    <subcellularLocation>
        <location evidence="1 7">Cell membrane</location>
        <topology evidence="1 7">Multi-pass membrane protein</topology>
    </subcellularLocation>
</comment>
<dbReference type="AlphaFoldDB" id="I3D7W1"/>
<dbReference type="PIRSF" id="PIRSF020687">
    <property type="entry name" value="UCP020687"/>
    <property type="match status" value="1"/>
</dbReference>
<keyword evidence="4 7" id="KW-0812">Transmembrane</keyword>
<evidence type="ECO:0000256" key="6">
    <source>
        <dbReference type="ARBA" id="ARBA00023136"/>
    </source>
</evidence>
<dbReference type="OrthoDB" id="2360740at2"/>
<evidence type="ECO:0000256" key="5">
    <source>
        <dbReference type="ARBA" id="ARBA00022989"/>
    </source>
</evidence>
<keyword evidence="6 7" id="KW-0472">Membrane</keyword>
<dbReference type="HAMAP" id="MF_01071">
    <property type="entry name" value="UPF0266"/>
    <property type="match status" value="1"/>
</dbReference>
<dbReference type="Proteomes" id="UP000006457">
    <property type="component" value="Unassembled WGS sequence"/>
</dbReference>
<comment type="similarity">
    <text evidence="2 7">Belongs to the UPF0266 family.</text>
</comment>
<accession>I3D7W1</accession>
<feature type="transmembrane region" description="Helical" evidence="7">
    <location>
        <begin position="43"/>
        <end position="60"/>
    </location>
</feature>
<evidence type="ECO:0000256" key="2">
    <source>
        <dbReference type="ARBA" id="ARBA00009962"/>
    </source>
</evidence>
<dbReference type="EMBL" id="AJSX01000041">
    <property type="protein sequence ID" value="EIJ67804.1"/>
    <property type="molecule type" value="Genomic_DNA"/>
</dbReference>
<keyword evidence="5 7" id="KW-1133">Transmembrane helix</keyword>
<sequence>MTNAILLICVLLFFAYSFYEQFGLDKRKGKTKLKLALKKQAKADAIIFIVLIGCLFGYQSNNVINIAPFTIFLLTTAVVLAIYTAFIRSPMLILKEKGFFYSNMFIEYDKIAQVNLAEGNIFVIDLTNTKRLLITLANPQDTEKLVAFFGGYKESIKGTK</sequence>
<proteinExistence type="inferred from homology"/>
<dbReference type="RefSeq" id="WP_005761555.1">
    <property type="nucleotide sequence ID" value="NZ_AJSX01000041.1"/>
</dbReference>
<evidence type="ECO:0000256" key="7">
    <source>
        <dbReference type="HAMAP-Rule" id="MF_01071"/>
    </source>
</evidence>
<evidence type="ECO:0000256" key="3">
    <source>
        <dbReference type="ARBA" id="ARBA00022475"/>
    </source>
</evidence>
<keyword evidence="9" id="KW-1185">Reference proteome</keyword>